<accession>A0A833S2S3</accession>
<evidence type="ECO:0008006" key="13">
    <source>
        <dbReference type="Google" id="ProtNLM"/>
    </source>
</evidence>
<dbReference type="PANTHER" id="PTHR21137:SF35">
    <property type="entry name" value="ODORANT RECEPTOR 19A-RELATED"/>
    <property type="match status" value="1"/>
</dbReference>
<evidence type="ECO:0000313" key="12">
    <source>
        <dbReference type="Proteomes" id="UP000655588"/>
    </source>
</evidence>
<evidence type="ECO:0000256" key="5">
    <source>
        <dbReference type="ARBA" id="ARBA00022725"/>
    </source>
</evidence>
<evidence type="ECO:0000256" key="7">
    <source>
        <dbReference type="ARBA" id="ARBA00023136"/>
    </source>
</evidence>
<keyword evidence="4 10" id="KW-0812">Transmembrane</keyword>
<keyword evidence="7 10" id="KW-0472">Membrane</keyword>
<comment type="subcellular location">
    <subcellularLocation>
        <location evidence="1">Cell membrane</location>
        <topology evidence="1">Multi-pass membrane protein</topology>
    </subcellularLocation>
</comment>
<dbReference type="InterPro" id="IPR004117">
    <property type="entry name" value="7tm6_olfct_rcpt"/>
</dbReference>
<keyword evidence="8" id="KW-0675">Receptor</keyword>
<evidence type="ECO:0000256" key="1">
    <source>
        <dbReference type="ARBA" id="ARBA00004651"/>
    </source>
</evidence>
<protein>
    <recommendedName>
        <fullName evidence="13">Odorant receptor</fullName>
    </recommendedName>
</protein>
<keyword evidence="2" id="KW-1003">Cell membrane</keyword>
<dbReference type="GO" id="GO:0005886">
    <property type="term" value="C:plasma membrane"/>
    <property type="evidence" value="ECO:0007669"/>
    <property type="project" value="UniProtKB-SubCell"/>
</dbReference>
<keyword evidence="5" id="KW-0552">Olfaction</keyword>
<feature type="transmembrane region" description="Helical" evidence="10">
    <location>
        <begin position="200"/>
        <end position="224"/>
    </location>
</feature>
<dbReference type="Pfam" id="PF02949">
    <property type="entry name" value="7tm_6"/>
    <property type="match status" value="1"/>
</dbReference>
<dbReference type="GO" id="GO:0004984">
    <property type="term" value="F:olfactory receptor activity"/>
    <property type="evidence" value="ECO:0007669"/>
    <property type="project" value="InterPro"/>
</dbReference>
<feature type="transmembrane region" description="Helical" evidence="10">
    <location>
        <begin position="148"/>
        <end position="170"/>
    </location>
</feature>
<evidence type="ECO:0000256" key="4">
    <source>
        <dbReference type="ARBA" id="ARBA00022692"/>
    </source>
</evidence>
<dbReference type="GO" id="GO:0005549">
    <property type="term" value="F:odorant binding"/>
    <property type="evidence" value="ECO:0007669"/>
    <property type="project" value="InterPro"/>
</dbReference>
<evidence type="ECO:0000256" key="9">
    <source>
        <dbReference type="ARBA" id="ARBA00023224"/>
    </source>
</evidence>
<keyword evidence="3" id="KW-0716">Sensory transduction</keyword>
<proteinExistence type="predicted"/>
<keyword evidence="6 10" id="KW-1133">Transmembrane helix</keyword>
<evidence type="ECO:0000256" key="10">
    <source>
        <dbReference type="SAM" id="Phobius"/>
    </source>
</evidence>
<sequence>FNVFESRNQSKLELVFQKTDYNEIFHVPYYKNITKFMKLLGQDPRDKSSTKSMIVIIVTTSIVSIILPTIIELYVSLRKKDADGVIECLPHFIASSIGLIKILNMHFNRQNFSKLFHLVGTQWDQLKLSGQLHVLEKIVIQGNKMAQFYHNTLVSFLILYLLIPLISPILDIIHPLNETRTRQQILRVNYLFFDGYDYFFYSYLQLLWAVSVTVFTIIGADWLYMLIIHHNSGLFTVCGYQIQKVVSIQNYNDEVISQNYIYEKSRNSVLMHKEAIGFFMLLDKSSQISYLIQVGLNMLGMSATAVQTVVNIHRPEIAMRNAVFCGASQFHLLLLSLPGQVLLDSCSTLADNMYIPIKDSNKVHYTYQDRYNSAWYATPVKIQKLLYVMQIRCKKLCSLTAGGLYDMNIENFGIAFKTCMSYITMMMSLRD</sequence>
<dbReference type="AlphaFoldDB" id="A0A833S2S3"/>
<evidence type="ECO:0000256" key="6">
    <source>
        <dbReference type="ARBA" id="ARBA00022989"/>
    </source>
</evidence>
<organism evidence="11 12">
    <name type="scientific">Frieseomelitta varia</name>
    <dbReference type="NCBI Taxonomy" id="561572"/>
    <lineage>
        <taxon>Eukaryota</taxon>
        <taxon>Metazoa</taxon>
        <taxon>Ecdysozoa</taxon>
        <taxon>Arthropoda</taxon>
        <taxon>Hexapoda</taxon>
        <taxon>Insecta</taxon>
        <taxon>Pterygota</taxon>
        <taxon>Neoptera</taxon>
        <taxon>Endopterygota</taxon>
        <taxon>Hymenoptera</taxon>
        <taxon>Apocrita</taxon>
        <taxon>Aculeata</taxon>
        <taxon>Apoidea</taxon>
        <taxon>Anthophila</taxon>
        <taxon>Apidae</taxon>
        <taxon>Frieseomelitta</taxon>
    </lineage>
</organism>
<feature type="transmembrane region" description="Helical" evidence="10">
    <location>
        <begin position="54"/>
        <end position="77"/>
    </location>
</feature>
<evidence type="ECO:0000256" key="3">
    <source>
        <dbReference type="ARBA" id="ARBA00022606"/>
    </source>
</evidence>
<evidence type="ECO:0000256" key="8">
    <source>
        <dbReference type="ARBA" id="ARBA00023170"/>
    </source>
</evidence>
<feature type="non-terminal residue" evidence="11">
    <location>
        <position position="431"/>
    </location>
</feature>
<name>A0A833S2S3_9HYME</name>
<comment type="caution">
    <text evidence="11">The sequence shown here is derived from an EMBL/GenBank/DDBJ whole genome shotgun (WGS) entry which is preliminary data.</text>
</comment>
<reference evidence="11" key="1">
    <citation type="submission" date="2019-11" db="EMBL/GenBank/DDBJ databases">
        <title>The nuclear and mitochondrial genomes of Frieseomelitta varia - a highly eusocial stingless bee (Meliponini) with a permanently sterile worker caste.</title>
        <authorList>
            <person name="Freitas F.C.P."/>
            <person name="Lourenco A.P."/>
            <person name="Nunes F.M.F."/>
            <person name="Paschoal A.R."/>
            <person name="Abreu F.C.P."/>
            <person name="Barbin F.O."/>
            <person name="Bataglia L."/>
            <person name="Cardoso-Junior C.A.M."/>
            <person name="Cervoni M.S."/>
            <person name="Silva S.R."/>
            <person name="Dalarmi F."/>
            <person name="Del Lama M.A."/>
            <person name="Depintor T.S."/>
            <person name="Ferreira K.M."/>
            <person name="Goria P.S."/>
            <person name="Jaskot M.C."/>
            <person name="Lago D.C."/>
            <person name="Luna-Lucena D."/>
            <person name="Moda L.M."/>
            <person name="Nascimento L."/>
            <person name="Pedrino M."/>
            <person name="Rabico F.O."/>
            <person name="Sanches F.C."/>
            <person name="Santos D.E."/>
            <person name="Santos C.G."/>
            <person name="Vieira J."/>
            <person name="Lopes T.F."/>
            <person name="Barchuk A.R."/>
            <person name="Hartfelder K."/>
            <person name="Simoes Z.L.P."/>
            <person name="Bitondi M.M.G."/>
            <person name="Pinheiro D.G."/>
        </authorList>
    </citation>
    <scope>NUCLEOTIDE SEQUENCE</scope>
    <source>
        <strain evidence="11">USP_RPSP 00005682</strain>
        <tissue evidence="11">Whole individual</tissue>
    </source>
</reference>
<keyword evidence="12" id="KW-1185">Reference proteome</keyword>
<keyword evidence="9" id="KW-0807">Transducer</keyword>
<dbReference type="Proteomes" id="UP000655588">
    <property type="component" value="Unassembled WGS sequence"/>
</dbReference>
<gene>
    <name evidence="11" type="ORF">E2986_08869</name>
</gene>
<dbReference type="PANTHER" id="PTHR21137">
    <property type="entry name" value="ODORANT RECEPTOR"/>
    <property type="match status" value="1"/>
</dbReference>
<dbReference type="EMBL" id="WNWW01001416">
    <property type="protein sequence ID" value="KAF3419823.1"/>
    <property type="molecule type" value="Genomic_DNA"/>
</dbReference>
<evidence type="ECO:0000256" key="2">
    <source>
        <dbReference type="ARBA" id="ARBA00022475"/>
    </source>
</evidence>
<dbReference type="GO" id="GO:0007165">
    <property type="term" value="P:signal transduction"/>
    <property type="evidence" value="ECO:0007669"/>
    <property type="project" value="UniProtKB-KW"/>
</dbReference>
<evidence type="ECO:0000313" key="11">
    <source>
        <dbReference type="EMBL" id="KAF3419823.1"/>
    </source>
</evidence>